<dbReference type="EMBL" id="MN739379">
    <property type="protein sequence ID" value="QHT01634.1"/>
    <property type="molecule type" value="Genomic_DNA"/>
</dbReference>
<sequence>MAKTKGVKKHLRRKQKSRKMKAKGMKKVVANYLGKILNDVHLRTYGQEFADPGEPSVVSQIMSHIPSAKTEYKNRLTNALALNTRILAEQKAEIKRLEMSGINGPSRRTRSGARPSIDPTLLALYLERDYTERAIMTNQYALQQLQNESPRPRFIPRPRVNYAELLRPKPGWDDERMAYRARERGREAYYT</sequence>
<reference evidence="2" key="1">
    <citation type="journal article" date="2020" name="Nature">
        <title>Giant virus diversity and host interactions through global metagenomics.</title>
        <authorList>
            <person name="Schulz F."/>
            <person name="Roux S."/>
            <person name="Paez-Espino D."/>
            <person name="Jungbluth S."/>
            <person name="Walsh D.A."/>
            <person name="Denef V.J."/>
            <person name="McMahon K.D."/>
            <person name="Konstantinidis K.T."/>
            <person name="Eloe-Fadrosh E.A."/>
            <person name="Kyrpides N.C."/>
            <person name="Woyke T."/>
        </authorList>
    </citation>
    <scope>NUCLEOTIDE SEQUENCE</scope>
    <source>
        <strain evidence="2">GVMAG-M-3300020523-10</strain>
    </source>
</reference>
<evidence type="ECO:0000313" key="2">
    <source>
        <dbReference type="EMBL" id="QHT01634.1"/>
    </source>
</evidence>
<feature type="region of interest" description="Disordered" evidence="1">
    <location>
        <begin position="1"/>
        <end position="22"/>
    </location>
</feature>
<proteinExistence type="predicted"/>
<evidence type="ECO:0000256" key="1">
    <source>
        <dbReference type="SAM" id="MobiDB-lite"/>
    </source>
</evidence>
<accession>A0A6C0CDJ7</accession>
<protein>
    <submittedName>
        <fullName evidence="2">Uncharacterized protein</fullName>
    </submittedName>
</protein>
<organism evidence="2">
    <name type="scientific">viral metagenome</name>
    <dbReference type="NCBI Taxonomy" id="1070528"/>
    <lineage>
        <taxon>unclassified sequences</taxon>
        <taxon>metagenomes</taxon>
        <taxon>organismal metagenomes</taxon>
    </lineage>
</organism>
<name>A0A6C0CDJ7_9ZZZZ</name>
<dbReference type="AlphaFoldDB" id="A0A6C0CDJ7"/>